<dbReference type="Pfam" id="PF11387">
    <property type="entry name" value="DUF2795"/>
    <property type="match status" value="1"/>
</dbReference>
<dbReference type="RefSeq" id="WP_136454447.1">
    <property type="nucleotide sequence ID" value="NZ_SSWH01000007.1"/>
</dbReference>
<protein>
    <submittedName>
        <fullName evidence="2">DUF2795 domain-containing protein</fullName>
    </submittedName>
</protein>
<feature type="region of interest" description="Disordered" evidence="1">
    <location>
        <begin position="1"/>
        <end position="62"/>
    </location>
</feature>
<dbReference type="OrthoDB" id="6161020at2"/>
<evidence type="ECO:0000313" key="3">
    <source>
        <dbReference type="Proteomes" id="UP000305233"/>
    </source>
</evidence>
<accession>A0A4S5E484</accession>
<keyword evidence="3" id="KW-1185">Reference proteome</keyword>
<dbReference type="EMBL" id="SSWH01000007">
    <property type="protein sequence ID" value="THJ66258.1"/>
    <property type="molecule type" value="Genomic_DNA"/>
</dbReference>
<comment type="caution">
    <text evidence="2">The sequence shown here is derived from an EMBL/GenBank/DDBJ whole genome shotgun (WGS) entry which is preliminary data.</text>
</comment>
<dbReference type="Proteomes" id="UP000305233">
    <property type="component" value="Unassembled WGS sequence"/>
</dbReference>
<dbReference type="AlphaFoldDB" id="A0A4S5E484"/>
<sequence>MADPSPIDLQKALKGMDYPASKDDLVKRAEDNGADPSVMETLQGLPDRQFDSPADVNKDASN</sequence>
<evidence type="ECO:0000256" key="1">
    <source>
        <dbReference type="SAM" id="MobiDB-lite"/>
    </source>
</evidence>
<reference evidence="2 3" key="1">
    <citation type="submission" date="2019-04" db="EMBL/GenBank/DDBJ databases">
        <authorList>
            <person name="Liu Q."/>
            <person name="Xin Y.-H."/>
        </authorList>
    </citation>
    <scope>NUCLEOTIDE SEQUENCE [LARGE SCALE GENOMIC DNA]</scope>
    <source>
        <strain evidence="2 3">AM23</strain>
    </source>
</reference>
<organism evidence="2 3">
    <name type="scientific">Arthrobacter echini</name>
    <dbReference type="NCBI Taxonomy" id="1529066"/>
    <lineage>
        <taxon>Bacteria</taxon>
        <taxon>Bacillati</taxon>
        <taxon>Actinomycetota</taxon>
        <taxon>Actinomycetes</taxon>
        <taxon>Micrococcales</taxon>
        <taxon>Micrococcaceae</taxon>
        <taxon>Arthrobacter</taxon>
    </lineage>
</organism>
<feature type="compositionally biased region" description="Basic and acidic residues" evidence="1">
    <location>
        <begin position="20"/>
        <end position="31"/>
    </location>
</feature>
<dbReference type="InterPro" id="IPR021527">
    <property type="entry name" value="DUF2795"/>
</dbReference>
<name>A0A4S5E484_9MICC</name>
<proteinExistence type="predicted"/>
<gene>
    <name evidence="2" type="ORF">E8P82_09685</name>
</gene>
<evidence type="ECO:0000313" key="2">
    <source>
        <dbReference type="EMBL" id="THJ66258.1"/>
    </source>
</evidence>